<reference evidence="4 5" key="1">
    <citation type="submission" date="2019-04" db="EMBL/GenBank/DDBJ databases">
        <title>Friends and foes A comparative genomics studyof 23 Aspergillus species from section Flavi.</title>
        <authorList>
            <consortium name="DOE Joint Genome Institute"/>
            <person name="Kjaerbolling I."/>
            <person name="Vesth T."/>
            <person name="Frisvad J.C."/>
            <person name="Nybo J.L."/>
            <person name="Theobald S."/>
            <person name="Kildgaard S."/>
            <person name="Isbrandt T."/>
            <person name="Kuo A."/>
            <person name="Sato A."/>
            <person name="Lyhne E.K."/>
            <person name="Kogle M.E."/>
            <person name="Wiebenga A."/>
            <person name="Kun R.S."/>
            <person name="Lubbers R.J."/>
            <person name="Makela M.R."/>
            <person name="Barry K."/>
            <person name="Chovatia M."/>
            <person name="Clum A."/>
            <person name="Daum C."/>
            <person name="Haridas S."/>
            <person name="He G."/>
            <person name="LaButti K."/>
            <person name="Lipzen A."/>
            <person name="Mondo S."/>
            <person name="Riley R."/>
            <person name="Salamov A."/>
            <person name="Simmons B.A."/>
            <person name="Magnuson J.K."/>
            <person name="Henrissat B."/>
            <person name="Mortensen U.H."/>
            <person name="Larsen T.O."/>
            <person name="Devries R.P."/>
            <person name="Grigoriev I.V."/>
            <person name="Machida M."/>
            <person name="Baker S.E."/>
            <person name="Andersen M.R."/>
        </authorList>
    </citation>
    <scope>NUCLEOTIDE SEQUENCE [LARGE SCALE GENOMIC DNA]</scope>
    <source>
        <strain evidence="4 5">CBS 763.97</strain>
    </source>
</reference>
<keyword evidence="1" id="KW-0863">Zinc-finger</keyword>
<dbReference type="AlphaFoldDB" id="A0A5N7A1R4"/>
<dbReference type="SMART" id="SM00355">
    <property type="entry name" value="ZnF_C2H2"/>
    <property type="match status" value="2"/>
</dbReference>
<protein>
    <recommendedName>
        <fullName evidence="3">C2H2-type domain-containing protein</fullName>
    </recommendedName>
</protein>
<evidence type="ECO:0000259" key="3">
    <source>
        <dbReference type="PROSITE" id="PS50157"/>
    </source>
</evidence>
<feature type="region of interest" description="Disordered" evidence="2">
    <location>
        <begin position="71"/>
        <end position="137"/>
    </location>
</feature>
<organism evidence="4 5">
    <name type="scientific">Aspergillus caelatus</name>
    <dbReference type="NCBI Taxonomy" id="61420"/>
    <lineage>
        <taxon>Eukaryota</taxon>
        <taxon>Fungi</taxon>
        <taxon>Dikarya</taxon>
        <taxon>Ascomycota</taxon>
        <taxon>Pezizomycotina</taxon>
        <taxon>Eurotiomycetes</taxon>
        <taxon>Eurotiomycetidae</taxon>
        <taxon>Eurotiales</taxon>
        <taxon>Aspergillaceae</taxon>
        <taxon>Aspergillus</taxon>
        <taxon>Aspergillus subgen. Circumdati</taxon>
    </lineage>
</organism>
<feature type="compositionally biased region" description="Basic residues" evidence="2">
    <location>
        <begin position="119"/>
        <end position="131"/>
    </location>
</feature>
<dbReference type="Pfam" id="PF00096">
    <property type="entry name" value="zf-C2H2"/>
    <property type="match status" value="1"/>
</dbReference>
<dbReference type="PROSITE" id="PS50157">
    <property type="entry name" value="ZINC_FINGER_C2H2_2"/>
    <property type="match status" value="1"/>
</dbReference>
<feature type="compositionally biased region" description="Polar residues" evidence="2">
    <location>
        <begin position="72"/>
        <end position="90"/>
    </location>
</feature>
<dbReference type="Proteomes" id="UP000326268">
    <property type="component" value="Unassembled WGS sequence"/>
</dbReference>
<evidence type="ECO:0000313" key="5">
    <source>
        <dbReference type="Proteomes" id="UP000326268"/>
    </source>
</evidence>
<dbReference type="PROSITE" id="PS00028">
    <property type="entry name" value="ZINC_FINGER_C2H2_1"/>
    <property type="match status" value="1"/>
</dbReference>
<sequence length="201" mass="22873">MAYGWFPADSDWNEFNLPSGTEQEFEDPESTLLDVPQPAKQSYVIPSYFQSYIRKVDVIPTLDPHSLIAPPTNDNTGLGNQPMMSLNNPFSIADQPRRMTPVPHAERSSEQSVNPKAATKGRKPQNRRKSVQLRGNRSTPFRCGWKDCKYTGTFGRKAELMRHIDVLHVSPHSYDCPARGCRKVCNRADNLLEHIRRAHQI</sequence>
<evidence type="ECO:0000313" key="4">
    <source>
        <dbReference type="EMBL" id="KAE8363804.1"/>
    </source>
</evidence>
<dbReference type="OrthoDB" id="654211at2759"/>
<proteinExistence type="predicted"/>
<dbReference type="GeneID" id="43651628"/>
<accession>A0A5N7A1R4</accession>
<dbReference type="RefSeq" id="XP_031926885.1">
    <property type="nucleotide sequence ID" value="XM_032067182.1"/>
</dbReference>
<dbReference type="Gene3D" id="3.30.160.60">
    <property type="entry name" value="Classic Zinc Finger"/>
    <property type="match status" value="1"/>
</dbReference>
<evidence type="ECO:0000256" key="1">
    <source>
        <dbReference type="PROSITE-ProRule" id="PRU00042"/>
    </source>
</evidence>
<keyword evidence="1" id="KW-0479">Metal-binding</keyword>
<dbReference type="EMBL" id="ML737666">
    <property type="protein sequence ID" value="KAE8363804.1"/>
    <property type="molecule type" value="Genomic_DNA"/>
</dbReference>
<dbReference type="InterPro" id="IPR013087">
    <property type="entry name" value="Znf_C2H2_type"/>
</dbReference>
<feature type="domain" description="C2H2-type" evidence="3">
    <location>
        <begin position="174"/>
        <end position="201"/>
    </location>
</feature>
<dbReference type="GO" id="GO:0008270">
    <property type="term" value="F:zinc ion binding"/>
    <property type="evidence" value="ECO:0007669"/>
    <property type="project" value="UniProtKB-KW"/>
</dbReference>
<evidence type="ECO:0000256" key="2">
    <source>
        <dbReference type="SAM" id="MobiDB-lite"/>
    </source>
</evidence>
<keyword evidence="1" id="KW-0862">Zinc</keyword>
<gene>
    <name evidence="4" type="ORF">BDV27DRAFT_129400</name>
</gene>
<name>A0A5N7A1R4_9EURO</name>
<keyword evidence="5" id="KW-1185">Reference proteome</keyword>